<protein>
    <submittedName>
        <fullName evidence="2">Uncharacterized protein</fullName>
    </submittedName>
</protein>
<proteinExistence type="predicted"/>
<dbReference type="EMBL" id="KE125049">
    <property type="protein sequence ID" value="EPB72400.1"/>
    <property type="molecule type" value="Genomic_DNA"/>
</dbReference>
<evidence type="ECO:0000313" key="3">
    <source>
        <dbReference type="Proteomes" id="UP000054495"/>
    </source>
</evidence>
<dbReference type="AlphaFoldDB" id="A0A0D6LK03"/>
<reference evidence="2 3" key="1">
    <citation type="submission" date="2013-05" db="EMBL/GenBank/DDBJ databases">
        <title>Draft genome of the parasitic nematode Anyclostoma ceylanicum.</title>
        <authorList>
            <person name="Mitreva M."/>
        </authorList>
    </citation>
    <scope>NUCLEOTIDE SEQUENCE [LARGE SCALE GENOMIC DNA]</scope>
</reference>
<evidence type="ECO:0000313" key="2">
    <source>
        <dbReference type="EMBL" id="EPB72400.1"/>
    </source>
</evidence>
<evidence type="ECO:0000256" key="1">
    <source>
        <dbReference type="SAM" id="Phobius"/>
    </source>
</evidence>
<keyword evidence="1" id="KW-1133">Transmembrane helix</keyword>
<gene>
    <name evidence="2" type="ORF">ANCCEY_08502</name>
</gene>
<keyword evidence="1" id="KW-0472">Membrane</keyword>
<name>A0A0D6LK03_9BILA</name>
<dbReference type="Proteomes" id="UP000054495">
    <property type="component" value="Unassembled WGS sequence"/>
</dbReference>
<feature type="transmembrane region" description="Helical" evidence="1">
    <location>
        <begin position="119"/>
        <end position="142"/>
    </location>
</feature>
<keyword evidence="3" id="KW-1185">Reference proteome</keyword>
<keyword evidence="1" id="KW-0812">Transmembrane</keyword>
<organism evidence="2 3">
    <name type="scientific">Ancylostoma ceylanicum</name>
    <dbReference type="NCBI Taxonomy" id="53326"/>
    <lineage>
        <taxon>Eukaryota</taxon>
        <taxon>Metazoa</taxon>
        <taxon>Ecdysozoa</taxon>
        <taxon>Nematoda</taxon>
        <taxon>Chromadorea</taxon>
        <taxon>Rhabditida</taxon>
        <taxon>Rhabditina</taxon>
        <taxon>Rhabditomorpha</taxon>
        <taxon>Strongyloidea</taxon>
        <taxon>Ancylostomatidae</taxon>
        <taxon>Ancylostomatinae</taxon>
        <taxon>Ancylostoma</taxon>
    </lineage>
</organism>
<sequence length="253" mass="28088">MDSDDAGGPSYQTSLLSPAATCSMQRLFDTQLRLECYRQRRYGIQGSISASEQKSASTNTVGLPGICVADIGSHCYSILIEVVVSEPSNTPTAPPAKERDISNAGWVPMEGGNFDRRKFCIMLFVLVMLGMVLYLGTVFFHYHAKLVRFAYHEGVDHGKMAAKYQSFDMQKAPVKAEMKAERNLTAIIDEICKRCFAKQLYDNAVSSPINFMNILTGSPKNDKKSAYICCGLLCSHEPHLHELYAVVDNVDEH</sequence>
<accession>A0A0D6LK03</accession>